<dbReference type="PANTHER" id="PTHR43193:SF2">
    <property type="entry name" value="POLYFERREDOXIN PROTEIN FWDF"/>
    <property type="match status" value="1"/>
</dbReference>
<evidence type="ECO:0000259" key="4">
    <source>
        <dbReference type="PROSITE" id="PS51379"/>
    </source>
</evidence>
<protein>
    <submittedName>
        <fullName evidence="5">4Fe-4S dicluster domain-containing protein</fullName>
    </submittedName>
</protein>
<accession>A0A3E4LZR1</accession>
<gene>
    <name evidence="5" type="ORF">DXD17_00230</name>
</gene>
<dbReference type="GO" id="GO:0051536">
    <property type="term" value="F:iron-sulfur cluster binding"/>
    <property type="evidence" value="ECO:0007669"/>
    <property type="project" value="UniProtKB-KW"/>
</dbReference>
<dbReference type="GO" id="GO:0046872">
    <property type="term" value="F:metal ion binding"/>
    <property type="evidence" value="ECO:0007669"/>
    <property type="project" value="UniProtKB-KW"/>
</dbReference>
<dbReference type="Proteomes" id="UP000260793">
    <property type="component" value="Unassembled WGS sequence"/>
</dbReference>
<dbReference type="Pfam" id="PF04432">
    <property type="entry name" value="FrhB_FdhB_C"/>
    <property type="match status" value="1"/>
</dbReference>
<comment type="caution">
    <text evidence="5">The sequence shown here is derived from an EMBL/GenBank/DDBJ whole genome shotgun (WGS) entry which is preliminary data.</text>
</comment>
<feature type="domain" description="4Fe-4S ferredoxin-type" evidence="4">
    <location>
        <begin position="41"/>
        <end position="70"/>
    </location>
</feature>
<feature type="domain" description="4Fe-4S ferredoxin-type" evidence="4">
    <location>
        <begin position="6"/>
        <end position="36"/>
    </location>
</feature>
<evidence type="ECO:0000256" key="1">
    <source>
        <dbReference type="ARBA" id="ARBA00022723"/>
    </source>
</evidence>
<dbReference type="Gene3D" id="3.30.70.20">
    <property type="match status" value="1"/>
</dbReference>
<dbReference type="PANTHER" id="PTHR43193">
    <property type="match status" value="1"/>
</dbReference>
<keyword evidence="3" id="KW-0411">Iron-sulfur</keyword>
<dbReference type="AlphaFoldDB" id="A0A3E4LZR1"/>
<proteinExistence type="predicted"/>
<dbReference type="PROSITE" id="PS51379">
    <property type="entry name" value="4FE4S_FER_2"/>
    <property type="match status" value="2"/>
</dbReference>
<evidence type="ECO:0000256" key="3">
    <source>
        <dbReference type="ARBA" id="ARBA00023014"/>
    </source>
</evidence>
<dbReference type="RefSeq" id="WP_117687500.1">
    <property type="nucleotide sequence ID" value="NZ_JBGLDX010000003.1"/>
</dbReference>
<dbReference type="InterPro" id="IPR052977">
    <property type="entry name" value="Polyferredoxin-like_ET"/>
</dbReference>
<organism evidence="5 6">
    <name type="scientific">[Ruminococcus] lactaris</name>
    <dbReference type="NCBI Taxonomy" id="46228"/>
    <lineage>
        <taxon>Bacteria</taxon>
        <taxon>Bacillati</taxon>
        <taxon>Bacillota</taxon>
        <taxon>Clostridia</taxon>
        <taxon>Lachnospirales</taxon>
        <taxon>Lachnospiraceae</taxon>
        <taxon>Mediterraneibacter</taxon>
    </lineage>
</organism>
<dbReference type="EMBL" id="QSQN01000001">
    <property type="protein sequence ID" value="RGK42963.1"/>
    <property type="molecule type" value="Genomic_DNA"/>
</dbReference>
<dbReference type="InterPro" id="IPR007525">
    <property type="entry name" value="FrhB_FdhB_C"/>
</dbReference>
<keyword evidence="1" id="KW-0479">Metal-binding</keyword>
<keyword evidence="2" id="KW-0408">Iron</keyword>
<evidence type="ECO:0000313" key="5">
    <source>
        <dbReference type="EMBL" id="RGK42963.1"/>
    </source>
</evidence>
<sequence>MHWRIMIAQICEESKCTGCLACMNLCPCGAITCQEREDGNVIPQIDPEKCIECHRCVQGCPENHVKEKHEPRQCYAAWQKDRKERKYSASGGIAFGFYKRWIQNAGIVYGAAFNEKGILTQQKAETLEEARKFRGSKYVQSYNGFSYSEIGKELKKGKKVLFIGTPCQIAGLKAYLGKASEALVTIDLICHGTPPMSYLEEYIKEIAGAEKVDRVSFRGEKDYHMVFYSQDRVVYSQRFRKDLYYTAYLQGIIHRENCYKCEYADKRRVSDLTIGDFWGIDRKSLKVPYKGKISVVLVNSEKGRKFWDLVKDEFIYEERSLEEAVKGNVPLQRPAALPKDRMKFIEVYKEKGFMSAVKTPGVQKAIEEAKVKDNLFYRILGKIKRRFR</sequence>
<dbReference type="SUPFAM" id="SSF54862">
    <property type="entry name" value="4Fe-4S ferredoxins"/>
    <property type="match status" value="1"/>
</dbReference>
<dbReference type="PROSITE" id="PS00198">
    <property type="entry name" value="4FE4S_FER_1"/>
    <property type="match status" value="1"/>
</dbReference>
<dbReference type="Pfam" id="PF12838">
    <property type="entry name" value="Fer4_7"/>
    <property type="match status" value="1"/>
</dbReference>
<dbReference type="InterPro" id="IPR017896">
    <property type="entry name" value="4Fe4S_Fe-S-bd"/>
</dbReference>
<evidence type="ECO:0000313" key="6">
    <source>
        <dbReference type="Proteomes" id="UP000260793"/>
    </source>
</evidence>
<name>A0A3E4LZR1_9FIRM</name>
<dbReference type="InterPro" id="IPR017900">
    <property type="entry name" value="4Fe4S_Fe_S_CS"/>
</dbReference>
<reference evidence="5 6" key="1">
    <citation type="submission" date="2018-08" db="EMBL/GenBank/DDBJ databases">
        <title>A genome reference for cultivated species of the human gut microbiota.</title>
        <authorList>
            <person name="Zou Y."/>
            <person name="Xue W."/>
            <person name="Luo G."/>
        </authorList>
    </citation>
    <scope>NUCLEOTIDE SEQUENCE [LARGE SCALE GENOMIC DNA]</scope>
    <source>
        <strain evidence="5 6">TF11-7</strain>
    </source>
</reference>
<evidence type="ECO:0000256" key="2">
    <source>
        <dbReference type="ARBA" id="ARBA00023004"/>
    </source>
</evidence>